<accession>A0ABW3EMI5</accession>
<organism evidence="1 2">
    <name type="scientific">Actinomadura sediminis</name>
    <dbReference type="NCBI Taxonomy" id="1038904"/>
    <lineage>
        <taxon>Bacteria</taxon>
        <taxon>Bacillati</taxon>
        <taxon>Actinomycetota</taxon>
        <taxon>Actinomycetes</taxon>
        <taxon>Streptosporangiales</taxon>
        <taxon>Thermomonosporaceae</taxon>
        <taxon>Actinomadura</taxon>
    </lineage>
</organism>
<keyword evidence="2" id="KW-1185">Reference proteome</keyword>
<evidence type="ECO:0000313" key="2">
    <source>
        <dbReference type="Proteomes" id="UP001596972"/>
    </source>
</evidence>
<name>A0ABW3EMI5_9ACTN</name>
<dbReference type="EMBL" id="JBHTJA010000013">
    <property type="protein sequence ID" value="MFD0900729.1"/>
    <property type="molecule type" value="Genomic_DNA"/>
</dbReference>
<proteinExistence type="predicted"/>
<sequence length="41" mass="4474">MAALVLCGMVVLACSVAGTVAMAAVLDRRRPRYQGRHRRAF</sequence>
<dbReference type="Proteomes" id="UP001596972">
    <property type="component" value="Unassembled WGS sequence"/>
</dbReference>
<protein>
    <submittedName>
        <fullName evidence="1">Uncharacterized protein</fullName>
    </submittedName>
</protein>
<dbReference type="RefSeq" id="WP_378297726.1">
    <property type="nucleotide sequence ID" value="NZ_JBHTJA010000013.1"/>
</dbReference>
<reference evidence="2" key="1">
    <citation type="journal article" date="2019" name="Int. J. Syst. Evol. Microbiol.">
        <title>The Global Catalogue of Microorganisms (GCM) 10K type strain sequencing project: providing services to taxonomists for standard genome sequencing and annotation.</title>
        <authorList>
            <consortium name="The Broad Institute Genomics Platform"/>
            <consortium name="The Broad Institute Genome Sequencing Center for Infectious Disease"/>
            <person name="Wu L."/>
            <person name="Ma J."/>
        </authorList>
    </citation>
    <scope>NUCLEOTIDE SEQUENCE [LARGE SCALE GENOMIC DNA]</scope>
    <source>
        <strain evidence="2">JCM 31202</strain>
    </source>
</reference>
<comment type="caution">
    <text evidence="1">The sequence shown here is derived from an EMBL/GenBank/DDBJ whole genome shotgun (WGS) entry which is preliminary data.</text>
</comment>
<evidence type="ECO:0000313" key="1">
    <source>
        <dbReference type="EMBL" id="MFD0900729.1"/>
    </source>
</evidence>
<gene>
    <name evidence="1" type="ORF">ACFQ11_10035</name>
</gene>